<dbReference type="PANTHER" id="PTHR24421:SF10">
    <property type="entry name" value="NITRATE_NITRITE SENSOR PROTEIN NARQ"/>
    <property type="match status" value="1"/>
</dbReference>
<dbReference type="InterPro" id="IPR050482">
    <property type="entry name" value="Sensor_HK_TwoCompSys"/>
</dbReference>
<evidence type="ECO:0000256" key="4">
    <source>
        <dbReference type="ARBA" id="ARBA00022679"/>
    </source>
</evidence>
<accession>A0A1T5FG70</accession>
<dbReference type="Gene3D" id="3.30.565.10">
    <property type="entry name" value="Histidine kinase-like ATPase, C-terminal domain"/>
    <property type="match status" value="1"/>
</dbReference>
<evidence type="ECO:0000256" key="2">
    <source>
        <dbReference type="ARBA" id="ARBA00012438"/>
    </source>
</evidence>
<keyword evidence="7" id="KW-0067">ATP-binding</keyword>
<sequence>MYDWQDPSNFLLIIIFILIVIVLLVVTTVSVIYISYHRLLKSKEAEHHKTLEHEKKLLNVSLEAQEKERERIAADLHDNIISKLTIIRLKSAMGTDSKELDHLLGSTIDESRRISHDLAPPLYENKTLVDVIRSVLESWESIYIVKFYIVADDDLVVDKNTKLQIVRILQELLNNIHKHAKASEIKMIIRIKKDRISFVLQNDGVGFSKNEGKGIGLQNIDLRANQLDAKYKFRTKQDKGTRFIFDMSYGKISHSNSR</sequence>
<dbReference type="AlphaFoldDB" id="A0A1T5FG70"/>
<dbReference type="InterPro" id="IPR003594">
    <property type="entry name" value="HATPase_dom"/>
</dbReference>
<keyword evidence="9" id="KW-0472">Membrane</keyword>
<evidence type="ECO:0000256" key="3">
    <source>
        <dbReference type="ARBA" id="ARBA00022553"/>
    </source>
</evidence>
<evidence type="ECO:0000313" key="12">
    <source>
        <dbReference type="Proteomes" id="UP000191112"/>
    </source>
</evidence>
<keyword evidence="9" id="KW-1133">Transmembrane helix</keyword>
<dbReference type="Proteomes" id="UP000191112">
    <property type="component" value="Unassembled WGS sequence"/>
</dbReference>
<dbReference type="RefSeq" id="WP_079667264.1">
    <property type="nucleotide sequence ID" value="NZ_FUYZ01000006.1"/>
</dbReference>
<dbReference type="EMBL" id="FUYZ01000006">
    <property type="protein sequence ID" value="SKB95151.1"/>
    <property type="molecule type" value="Genomic_DNA"/>
</dbReference>
<name>A0A1T5FG70_9FLAO</name>
<organism evidence="11 12">
    <name type="scientific">Soonwooa buanensis</name>
    <dbReference type="NCBI Taxonomy" id="619805"/>
    <lineage>
        <taxon>Bacteria</taxon>
        <taxon>Pseudomonadati</taxon>
        <taxon>Bacteroidota</taxon>
        <taxon>Flavobacteriia</taxon>
        <taxon>Flavobacteriales</taxon>
        <taxon>Weeksellaceae</taxon>
        <taxon>Chryseobacterium group</taxon>
        <taxon>Soonwooa</taxon>
    </lineage>
</organism>
<evidence type="ECO:0000256" key="9">
    <source>
        <dbReference type="SAM" id="Phobius"/>
    </source>
</evidence>
<dbReference type="GO" id="GO:0046983">
    <property type="term" value="F:protein dimerization activity"/>
    <property type="evidence" value="ECO:0007669"/>
    <property type="project" value="InterPro"/>
</dbReference>
<keyword evidence="8" id="KW-0902">Two-component regulatory system</keyword>
<dbReference type="Gene3D" id="1.20.5.1930">
    <property type="match status" value="1"/>
</dbReference>
<dbReference type="EC" id="2.7.13.3" evidence="2"/>
<gene>
    <name evidence="11" type="ORF">SAMN05660477_02036</name>
</gene>
<dbReference type="CDD" id="cd16917">
    <property type="entry name" value="HATPase_UhpB-NarQ-NarX-like"/>
    <property type="match status" value="1"/>
</dbReference>
<keyword evidence="9" id="KW-0812">Transmembrane</keyword>
<evidence type="ECO:0000256" key="6">
    <source>
        <dbReference type="ARBA" id="ARBA00022777"/>
    </source>
</evidence>
<dbReference type="GO" id="GO:0016020">
    <property type="term" value="C:membrane"/>
    <property type="evidence" value="ECO:0007669"/>
    <property type="project" value="InterPro"/>
</dbReference>
<dbReference type="PANTHER" id="PTHR24421">
    <property type="entry name" value="NITRATE/NITRITE SENSOR PROTEIN NARX-RELATED"/>
    <property type="match status" value="1"/>
</dbReference>
<dbReference type="InterPro" id="IPR036890">
    <property type="entry name" value="HATPase_C_sf"/>
</dbReference>
<evidence type="ECO:0000256" key="1">
    <source>
        <dbReference type="ARBA" id="ARBA00000085"/>
    </source>
</evidence>
<proteinExistence type="predicted"/>
<dbReference type="SUPFAM" id="SSF55874">
    <property type="entry name" value="ATPase domain of HSP90 chaperone/DNA topoisomerase II/histidine kinase"/>
    <property type="match status" value="1"/>
</dbReference>
<keyword evidence="6 11" id="KW-0418">Kinase</keyword>
<dbReference type="InterPro" id="IPR011712">
    <property type="entry name" value="Sig_transdc_His_kin_sub3_dim/P"/>
</dbReference>
<dbReference type="GO" id="GO:0005524">
    <property type="term" value="F:ATP binding"/>
    <property type="evidence" value="ECO:0007669"/>
    <property type="project" value="UniProtKB-KW"/>
</dbReference>
<evidence type="ECO:0000259" key="10">
    <source>
        <dbReference type="SMART" id="SM00387"/>
    </source>
</evidence>
<evidence type="ECO:0000256" key="7">
    <source>
        <dbReference type="ARBA" id="ARBA00022840"/>
    </source>
</evidence>
<feature type="domain" description="Histidine kinase/HSP90-like ATPase" evidence="10">
    <location>
        <begin position="160"/>
        <end position="251"/>
    </location>
</feature>
<dbReference type="GO" id="GO:0000155">
    <property type="term" value="F:phosphorelay sensor kinase activity"/>
    <property type="evidence" value="ECO:0007669"/>
    <property type="project" value="InterPro"/>
</dbReference>
<evidence type="ECO:0000256" key="5">
    <source>
        <dbReference type="ARBA" id="ARBA00022741"/>
    </source>
</evidence>
<dbReference type="Pfam" id="PF02518">
    <property type="entry name" value="HATPase_c"/>
    <property type="match status" value="1"/>
</dbReference>
<protein>
    <recommendedName>
        <fullName evidence="2">histidine kinase</fullName>
        <ecNumber evidence="2">2.7.13.3</ecNumber>
    </recommendedName>
</protein>
<reference evidence="11 12" key="1">
    <citation type="submission" date="2017-02" db="EMBL/GenBank/DDBJ databases">
        <authorList>
            <person name="Peterson S.W."/>
        </authorList>
    </citation>
    <scope>NUCLEOTIDE SEQUENCE [LARGE SCALE GENOMIC DNA]</scope>
    <source>
        <strain evidence="11 12">DSM 22323</strain>
    </source>
</reference>
<dbReference type="STRING" id="619805.SAMN05660477_02036"/>
<comment type="catalytic activity">
    <reaction evidence="1">
        <text>ATP + protein L-histidine = ADP + protein N-phospho-L-histidine.</text>
        <dbReference type="EC" id="2.7.13.3"/>
    </reaction>
</comment>
<feature type="transmembrane region" description="Helical" evidence="9">
    <location>
        <begin position="12"/>
        <end position="34"/>
    </location>
</feature>
<evidence type="ECO:0000256" key="8">
    <source>
        <dbReference type="ARBA" id="ARBA00023012"/>
    </source>
</evidence>
<keyword evidence="12" id="KW-1185">Reference proteome</keyword>
<dbReference type="Pfam" id="PF07730">
    <property type="entry name" value="HisKA_3"/>
    <property type="match status" value="1"/>
</dbReference>
<keyword evidence="4" id="KW-0808">Transferase</keyword>
<keyword evidence="3" id="KW-0597">Phosphoprotein</keyword>
<keyword evidence="5" id="KW-0547">Nucleotide-binding</keyword>
<evidence type="ECO:0000313" key="11">
    <source>
        <dbReference type="EMBL" id="SKB95151.1"/>
    </source>
</evidence>
<dbReference type="SMART" id="SM00387">
    <property type="entry name" value="HATPase_c"/>
    <property type="match status" value="1"/>
</dbReference>
<dbReference type="OrthoDB" id="9778366at2"/>